<dbReference type="GO" id="GO:0004777">
    <property type="term" value="F:succinate-semialdehyde dehydrogenase (NAD+) activity"/>
    <property type="evidence" value="ECO:0007669"/>
    <property type="project" value="TreeGrafter"/>
</dbReference>
<dbReference type="EMBL" id="ML119106">
    <property type="protein sequence ID" value="RPB17342.1"/>
    <property type="molecule type" value="Genomic_DNA"/>
</dbReference>
<proteinExistence type="inferred from homology"/>
<dbReference type="PANTHER" id="PTHR43353:SF6">
    <property type="entry name" value="CYTOPLASMIC ALDEHYDE DEHYDROGENASE (EUROFUNG)"/>
    <property type="match status" value="1"/>
</dbReference>
<dbReference type="InterPro" id="IPR015590">
    <property type="entry name" value="Aldehyde_DH_dom"/>
</dbReference>
<evidence type="ECO:0000256" key="1">
    <source>
        <dbReference type="ARBA" id="ARBA00023002"/>
    </source>
</evidence>
<name>A0A3N4L777_9PEZI</name>
<dbReference type="STRING" id="1392247.A0A3N4L777"/>
<dbReference type="InterPro" id="IPR050740">
    <property type="entry name" value="Aldehyde_DH_Superfamily"/>
</dbReference>
<sequence length="475" mass="50978">MTLSDPTYITPFIVNNKPYTTTKTFTVRNPSSPTTTLWKASSATLECVEEATKAATAAFPKWAATKIVKRQQLLHKVADILDNEGSELRECLEIETAANGPWVDFNMSTAAELTRRVAGELAGIEGSVPDVQAPGRAAMIVKEPLGVVLAIIPWNAPIVLLVRGILYAVGAGNTVIIKSSELSPRTHFILTSLIISAGFPPGVINLIGHCREDAAEITEALISQRAIRKVSFTGSAAIGKRIAALCGEHLKPVVMELGGKSPLILFEDVNIEEAAASSAFGALAYAGQVCMSTDKIIVHSSIADAFEKAFLAASAMFGTSQTLLHPDAPRRVKELVDSAAAAGAKIVNQEAYDSFNFESGGNSFPNLLLRGVTDKMDLYHQESFGPIASLFVVDDEEEAIRIANDTVYGLVGSVWSKDLRRALRVAKKLQTGLITINGATLSWEAQLQFHGVKDSGFGRDSLDSYLTPKVITYDI</sequence>
<dbReference type="Proteomes" id="UP000277580">
    <property type="component" value="Unassembled WGS sequence"/>
</dbReference>
<organism evidence="5 6">
    <name type="scientific">Morchella conica CCBAS932</name>
    <dbReference type="NCBI Taxonomy" id="1392247"/>
    <lineage>
        <taxon>Eukaryota</taxon>
        <taxon>Fungi</taxon>
        <taxon>Dikarya</taxon>
        <taxon>Ascomycota</taxon>
        <taxon>Pezizomycotina</taxon>
        <taxon>Pezizomycetes</taxon>
        <taxon>Pezizales</taxon>
        <taxon>Morchellaceae</taxon>
        <taxon>Morchella</taxon>
    </lineage>
</organism>
<keyword evidence="1 3" id="KW-0560">Oxidoreductase</keyword>
<dbReference type="Gene3D" id="3.40.605.10">
    <property type="entry name" value="Aldehyde Dehydrogenase, Chain A, domain 1"/>
    <property type="match status" value="1"/>
</dbReference>
<dbReference type="InterPro" id="IPR016162">
    <property type="entry name" value="Ald_DH_N"/>
</dbReference>
<accession>A0A3N4L777</accession>
<dbReference type="Pfam" id="PF00171">
    <property type="entry name" value="Aldedh"/>
    <property type="match status" value="1"/>
</dbReference>
<dbReference type="InterPro" id="IPR016161">
    <property type="entry name" value="Ald_DH/histidinol_DH"/>
</dbReference>
<dbReference type="SUPFAM" id="SSF53720">
    <property type="entry name" value="ALDH-like"/>
    <property type="match status" value="1"/>
</dbReference>
<dbReference type="InterPro" id="IPR029510">
    <property type="entry name" value="Ald_DH_CS_GLU"/>
</dbReference>
<dbReference type="AlphaFoldDB" id="A0A3N4L777"/>
<dbReference type="Gene3D" id="3.40.309.10">
    <property type="entry name" value="Aldehyde Dehydrogenase, Chain A, domain 2"/>
    <property type="match status" value="1"/>
</dbReference>
<evidence type="ECO:0000313" key="5">
    <source>
        <dbReference type="EMBL" id="RPB17342.1"/>
    </source>
</evidence>
<evidence type="ECO:0000313" key="6">
    <source>
        <dbReference type="Proteomes" id="UP000277580"/>
    </source>
</evidence>
<evidence type="ECO:0000256" key="2">
    <source>
        <dbReference type="PROSITE-ProRule" id="PRU10007"/>
    </source>
</evidence>
<evidence type="ECO:0000256" key="3">
    <source>
        <dbReference type="RuleBase" id="RU003345"/>
    </source>
</evidence>
<reference evidence="5 6" key="1">
    <citation type="journal article" date="2018" name="Nat. Ecol. Evol.">
        <title>Pezizomycetes genomes reveal the molecular basis of ectomycorrhizal truffle lifestyle.</title>
        <authorList>
            <person name="Murat C."/>
            <person name="Payen T."/>
            <person name="Noel B."/>
            <person name="Kuo A."/>
            <person name="Morin E."/>
            <person name="Chen J."/>
            <person name="Kohler A."/>
            <person name="Krizsan K."/>
            <person name="Balestrini R."/>
            <person name="Da Silva C."/>
            <person name="Montanini B."/>
            <person name="Hainaut M."/>
            <person name="Levati E."/>
            <person name="Barry K.W."/>
            <person name="Belfiori B."/>
            <person name="Cichocki N."/>
            <person name="Clum A."/>
            <person name="Dockter R.B."/>
            <person name="Fauchery L."/>
            <person name="Guy J."/>
            <person name="Iotti M."/>
            <person name="Le Tacon F."/>
            <person name="Lindquist E.A."/>
            <person name="Lipzen A."/>
            <person name="Malagnac F."/>
            <person name="Mello A."/>
            <person name="Molinier V."/>
            <person name="Miyauchi S."/>
            <person name="Poulain J."/>
            <person name="Riccioni C."/>
            <person name="Rubini A."/>
            <person name="Sitrit Y."/>
            <person name="Splivallo R."/>
            <person name="Traeger S."/>
            <person name="Wang M."/>
            <person name="Zifcakova L."/>
            <person name="Wipf D."/>
            <person name="Zambonelli A."/>
            <person name="Paolocci F."/>
            <person name="Nowrousian M."/>
            <person name="Ottonello S."/>
            <person name="Baldrian P."/>
            <person name="Spatafora J.W."/>
            <person name="Henrissat B."/>
            <person name="Nagy L.G."/>
            <person name="Aury J.M."/>
            <person name="Wincker P."/>
            <person name="Grigoriev I.V."/>
            <person name="Bonfante P."/>
            <person name="Martin F.M."/>
        </authorList>
    </citation>
    <scope>NUCLEOTIDE SEQUENCE [LARGE SCALE GENOMIC DNA]</scope>
    <source>
        <strain evidence="5 6">CCBAS932</strain>
    </source>
</reference>
<feature type="domain" description="Aldehyde dehydrogenase" evidence="4">
    <location>
        <begin position="22"/>
        <end position="465"/>
    </location>
</feature>
<dbReference type="OrthoDB" id="310895at2759"/>
<dbReference type="InParanoid" id="A0A3N4L777"/>
<gene>
    <name evidence="5" type="ORF">P167DRAFT_531586</name>
</gene>
<dbReference type="PROSITE" id="PS00687">
    <property type="entry name" value="ALDEHYDE_DEHYDR_GLU"/>
    <property type="match status" value="1"/>
</dbReference>
<dbReference type="InterPro" id="IPR016163">
    <property type="entry name" value="Ald_DH_C"/>
</dbReference>
<dbReference type="GO" id="GO:0009450">
    <property type="term" value="P:gamma-aminobutyric acid catabolic process"/>
    <property type="evidence" value="ECO:0007669"/>
    <property type="project" value="TreeGrafter"/>
</dbReference>
<feature type="active site" evidence="2">
    <location>
        <position position="256"/>
    </location>
</feature>
<protein>
    <submittedName>
        <fullName evidence="5">Aldehyde dehydrogenase</fullName>
    </submittedName>
</protein>
<dbReference type="PANTHER" id="PTHR43353">
    <property type="entry name" value="SUCCINATE-SEMIALDEHYDE DEHYDROGENASE, MITOCHONDRIAL"/>
    <property type="match status" value="1"/>
</dbReference>
<comment type="similarity">
    <text evidence="3">Belongs to the aldehyde dehydrogenase family.</text>
</comment>
<evidence type="ECO:0000259" key="4">
    <source>
        <dbReference type="Pfam" id="PF00171"/>
    </source>
</evidence>
<keyword evidence="6" id="KW-1185">Reference proteome</keyword>